<gene>
    <name evidence="1" type="ORF">ACFPMG_25080</name>
</gene>
<protein>
    <recommendedName>
        <fullName evidence="3">Minor tail protein</fullName>
    </recommendedName>
</protein>
<evidence type="ECO:0000313" key="1">
    <source>
        <dbReference type="EMBL" id="MFC5358265.1"/>
    </source>
</evidence>
<proteinExistence type="predicted"/>
<organism evidence="1 2">
    <name type="scientific">Azospirillum himalayense</name>
    <dbReference type="NCBI Taxonomy" id="654847"/>
    <lineage>
        <taxon>Bacteria</taxon>
        <taxon>Pseudomonadati</taxon>
        <taxon>Pseudomonadota</taxon>
        <taxon>Alphaproteobacteria</taxon>
        <taxon>Rhodospirillales</taxon>
        <taxon>Azospirillaceae</taxon>
        <taxon>Azospirillum</taxon>
    </lineage>
</organism>
<dbReference type="EMBL" id="JBHSLC010000086">
    <property type="protein sequence ID" value="MFC5358265.1"/>
    <property type="molecule type" value="Genomic_DNA"/>
</dbReference>
<name>A0ABW0GCD9_9PROT</name>
<evidence type="ECO:0008006" key="3">
    <source>
        <dbReference type="Google" id="ProtNLM"/>
    </source>
</evidence>
<dbReference type="Gene3D" id="2.60.120.260">
    <property type="entry name" value="Galactose-binding domain-like"/>
    <property type="match status" value="1"/>
</dbReference>
<comment type="caution">
    <text evidence="1">The sequence shown here is derived from an EMBL/GenBank/DDBJ whole genome shotgun (WGS) entry which is preliminary data.</text>
</comment>
<dbReference type="RefSeq" id="WP_376997983.1">
    <property type="nucleotide sequence ID" value="NZ_JBHSLC010000086.1"/>
</dbReference>
<evidence type="ECO:0000313" key="2">
    <source>
        <dbReference type="Proteomes" id="UP001596166"/>
    </source>
</evidence>
<sequence>MAKHLWGYQSHLLTGTVQAGSEVQGLPASNLQNDQGDTASAWQTAQGVVTSAAGAWLVVDAGADVTWRAALLARTNLTSAAQIRVRVGSRSSVVEEVPSFDLADPASLDVGKVVCTRSGTATRVNSTGLIEAVPANTPRWDYDPVTRALRGLLNEPARTNLLKKSQDFTGLNSAGGWLKYNTAYGHSADWASYTPASTEVAAPDGSFTSCKVTPLDTNKLLLRQFFPSGYTVQPSTTYTISAYIYYPSGSAFALNFNNDGWTWSTGSISPSPFWQRIPVTFTTSAAPAGSLDMFDIEGGPSIGVPFWIWGVQMEVGAYMTSYIPTTTLPVTRAADLLTAALQEWFSSTAGTIVVEAELYAKATNFPALAAFSDGTTSNRIAILLNGGISQFNPYMTVAAGGASQADFPPPGTGNPTVGVPFRAAMTWRQDDFAFCLSGGAVYTDTIGSVPTGLTVLHIGSSAGQYAPVRIRRLSYFPRRLANAQIQGLTGAAGSTLTAPTYDSGTVTPGVVPGVGQALHVLPSDATGQCLRIDVDDPTNPDRMINVPLAYTGPVWQPQYNFGYGSTQGREARRADVVTRGGQTYPRLDSVARRQSLELRAITTDEVWTRLAPLMRAAETGANILCVPDPEGAYRQHETIFGPLKTEADISYPYQGSSLRGWTATQTERL</sequence>
<keyword evidence="2" id="KW-1185">Reference proteome</keyword>
<accession>A0ABW0GCD9</accession>
<reference evidence="2" key="1">
    <citation type="journal article" date="2019" name="Int. J. Syst. Evol. Microbiol.">
        <title>The Global Catalogue of Microorganisms (GCM) 10K type strain sequencing project: providing services to taxonomists for standard genome sequencing and annotation.</title>
        <authorList>
            <consortium name="The Broad Institute Genomics Platform"/>
            <consortium name="The Broad Institute Genome Sequencing Center for Infectious Disease"/>
            <person name="Wu L."/>
            <person name="Ma J."/>
        </authorList>
    </citation>
    <scope>NUCLEOTIDE SEQUENCE [LARGE SCALE GENOMIC DNA]</scope>
    <source>
        <strain evidence="2">CCUG 58760</strain>
    </source>
</reference>
<dbReference type="Proteomes" id="UP001596166">
    <property type="component" value="Unassembled WGS sequence"/>
</dbReference>